<organism evidence="3 4">
    <name type="scientific">Colletotrichum salicis</name>
    <dbReference type="NCBI Taxonomy" id="1209931"/>
    <lineage>
        <taxon>Eukaryota</taxon>
        <taxon>Fungi</taxon>
        <taxon>Dikarya</taxon>
        <taxon>Ascomycota</taxon>
        <taxon>Pezizomycotina</taxon>
        <taxon>Sordariomycetes</taxon>
        <taxon>Hypocreomycetidae</taxon>
        <taxon>Glomerellales</taxon>
        <taxon>Glomerellaceae</taxon>
        <taxon>Colletotrichum</taxon>
        <taxon>Colletotrichum acutatum species complex</taxon>
    </lineage>
</organism>
<name>A0A135UGB1_9PEZI</name>
<dbReference type="STRING" id="1209931.A0A135UGB1"/>
<dbReference type="CDD" id="cd14939">
    <property type="entry name" value="7tmD_STE2"/>
    <property type="match status" value="1"/>
</dbReference>
<feature type="compositionally biased region" description="Polar residues" evidence="1">
    <location>
        <begin position="769"/>
        <end position="784"/>
    </location>
</feature>
<comment type="caution">
    <text evidence="3">The sequence shown here is derived from an EMBL/GenBank/DDBJ whole genome shotgun (WGS) entry which is preliminary data.</text>
</comment>
<feature type="compositionally biased region" description="Polar residues" evidence="1">
    <location>
        <begin position="371"/>
        <end position="386"/>
    </location>
</feature>
<feature type="transmembrane region" description="Helical" evidence="2">
    <location>
        <begin position="236"/>
        <end position="253"/>
    </location>
</feature>
<feature type="transmembrane region" description="Helical" evidence="2">
    <location>
        <begin position="160"/>
        <end position="182"/>
    </location>
</feature>
<dbReference type="InterPro" id="IPR000366">
    <property type="entry name" value="GPCR_STE2"/>
</dbReference>
<feature type="compositionally biased region" description="Polar residues" evidence="1">
    <location>
        <begin position="871"/>
        <end position="885"/>
    </location>
</feature>
<feature type="transmembrane region" description="Helical" evidence="2">
    <location>
        <begin position="74"/>
        <end position="95"/>
    </location>
</feature>
<evidence type="ECO:0000256" key="2">
    <source>
        <dbReference type="SAM" id="Phobius"/>
    </source>
</evidence>
<feature type="compositionally biased region" description="Basic and acidic residues" evidence="1">
    <location>
        <begin position="823"/>
        <end position="845"/>
    </location>
</feature>
<evidence type="ECO:0000313" key="4">
    <source>
        <dbReference type="Proteomes" id="UP000070121"/>
    </source>
</evidence>
<feature type="compositionally biased region" description="Basic and acidic residues" evidence="1">
    <location>
        <begin position="786"/>
        <end position="799"/>
    </location>
</feature>
<feature type="region of interest" description="Disordered" evidence="1">
    <location>
        <begin position="300"/>
        <end position="386"/>
    </location>
</feature>
<feature type="compositionally biased region" description="Basic and acidic residues" evidence="1">
    <location>
        <begin position="501"/>
        <end position="516"/>
    </location>
</feature>
<evidence type="ECO:0000256" key="1">
    <source>
        <dbReference type="SAM" id="MobiDB-lite"/>
    </source>
</evidence>
<feature type="region of interest" description="Disordered" evidence="1">
    <location>
        <begin position="678"/>
        <end position="724"/>
    </location>
</feature>
<dbReference type="GO" id="GO:0038038">
    <property type="term" value="C:G protein-coupled receptor homodimeric complex"/>
    <property type="evidence" value="ECO:0007669"/>
    <property type="project" value="TreeGrafter"/>
</dbReference>
<dbReference type="AlphaFoldDB" id="A0A135UGB1"/>
<sequence length="1020" mass="111638">MAEFNPFDQILVLKTSLNTAEDTDLTVSPMMIDGLYKQDVGTCANYSSQIGASFMMLLIVIFMTPSMRLIKASLCVHVAALVVNIVRMTLLVLFFTSPNWTNFYTRFASDYSLVTTADFHLSITTEATSLVLHILVQVSLGIQAWALVKLLPRPWKGGVVVLSCFVSASAIGLRLGLCIIQINAILMLSSAHPIWVAQGSGVVGAISIAHYCALFNIKLLIHLVKNRGILPRRQRLNAMEVLIITNGILMVIPEFSHPRQRDQTGGIDLIDIELQRIDRDDLEKGFIIVNRKVEFCDEKKESTDAHGQGAHTPPEQARYSPPRDFVRDDMKPAPLRLSPKTKETDEIPDVSLKLGASSIKNATHTDDSTPTERATGQLSNHPTQLKNPPLAAIVSKFEILDVMTDLETQATTGHGTSNIEVPRSPANNSTVRKDLGVCVTSGLAKEPPPRLVHDDVVERQSTPSLSQTSLHKISLRGSQSYSETGIQPAVEPTTYVFDPFTGERRPNKAGRSADGRQKSLVAERRQMFEAPMSGVSAMSGKSQLKIALEQSHLWTQGLSTTVTKRKWQGKKLGPGAYQRALDIALAKESSLAPEDTEVEGSSSGFGPEPWMSSILEKLQPQNRDTKVSKHQTGQRARSQEEPQSGHATSMTALPEPSGNAAIVTAQNKVASLRRLFDKSANDAGQKSGSPPRRSYTGPTDKVSTHSNSQTVLRSGHEQQPQCEVSMDGAIRRSFQAMADAHSPKGSTSSSLKDRINTLEAICRIDAETRPSTNKTISASRSNIPGTEREADSSKSHAENRFESLGFKRGREVWRKISASWEKSRLEEGKRNGNDHTKQRLDKSQEQRTWQGSYLTTARPDDTQLADCSPDEPTTGSPPASASAPTRVSPFPARKSTSAIPRECLSIGTNLDGCSEEQKGALPLSTTGPVGTSYWWQLGSASSQAAWRTRWDALSGDAPGISWGRWRAPRERGLMTAGAECRMHHTRPLPTVRLGEMRKAANRQSETRNPMLDGLASSVLQ</sequence>
<dbReference type="PANTHER" id="PTHR28009:SF1">
    <property type="entry name" value="PHEROMONE ALPHA FACTOR RECEPTOR"/>
    <property type="match status" value="1"/>
</dbReference>
<keyword evidence="4" id="KW-1185">Reference proteome</keyword>
<reference evidence="3 4" key="1">
    <citation type="submission" date="2014-02" db="EMBL/GenBank/DDBJ databases">
        <title>The genome sequence of Colletotrichum salicis CBS 607.94.</title>
        <authorList>
            <person name="Baroncelli R."/>
            <person name="Thon M.R."/>
        </authorList>
    </citation>
    <scope>NUCLEOTIDE SEQUENCE [LARGE SCALE GENOMIC DNA]</scope>
    <source>
        <strain evidence="3 4">CBS 607.94</strain>
    </source>
</reference>
<dbReference type="EMBL" id="JFFI01001504">
    <property type="protein sequence ID" value="KXH59439.1"/>
    <property type="molecule type" value="Genomic_DNA"/>
</dbReference>
<keyword evidence="2" id="KW-0812">Transmembrane</keyword>
<keyword evidence="2" id="KW-0472">Membrane</keyword>
<feature type="compositionally biased region" description="Polar residues" evidence="1">
    <location>
        <begin position="704"/>
        <end position="722"/>
    </location>
</feature>
<feature type="transmembrane region" description="Helical" evidence="2">
    <location>
        <begin position="202"/>
        <end position="224"/>
    </location>
</feature>
<keyword evidence="2" id="KW-1133">Transmembrane helix</keyword>
<dbReference type="GO" id="GO:0004932">
    <property type="term" value="F:mating-type factor pheromone receptor activity"/>
    <property type="evidence" value="ECO:0007669"/>
    <property type="project" value="InterPro"/>
</dbReference>
<feature type="transmembrane region" description="Helical" evidence="2">
    <location>
        <begin position="44"/>
        <end position="62"/>
    </location>
</feature>
<dbReference type="PANTHER" id="PTHR28009">
    <property type="entry name" value="PHEROMONE ALPHA FACTOR RECEPTOR"/>
    <property type="match status" value="1"/>
</dbReference>
<feature type="region of interest" description="Disordered" evidence="1">
    <location>
        <begin position="497"/>
        <end position="516"/>
    </location>
</feature>
<dbReference type="Proteomes" id="UP000070121">
    <property type="component" value="Unassembled WGS sequence"/>
</dbReference>
<gene>
    <name evidence="3" type="ORF">CSAL01_03724</name>
</gene>
<dbReference type="OrthoDB" id="5402633at2759"/>
<feature type="region of interest" description="Disordered" evidence="1">
    <location>
        <begin position="590"/>
        <end position="656"/>
    </location>
</feature>
<proteinExistence type="predicted"/>
<feature type="transmembrane region" description="Helical" evidence="2">
    <location>
        <begin position="130"/>
        <end position="148"/>
    </location>
</feature>
<feature type="region of interest" description="Disordered" evidence="1">
    <location>
        <begin position="769"/>
        <end position="799"/>
    </location>
</feature>
<dbReference type="Gene3D" id="1.10.287.920">
    <property type="entry name" value="Pheromone alpha factor receptor"/>
    <property type="match status" value="1"/>
</dbReference>
<feature type="compositionally biased region" description="Polar residues" evidence="1">
    <location>
        <begin position="630"/>
        <end position="651"/>
    </location>
</feature>
<feature type="compositionally biased region" description="Polar residues" evidence="1">
    <location>
        <begin position="846"/>
        <end position="855"/>
    </location>
</feature>
<keyword evidence="3" id="KW-0675">Receptor</keyword>
<evidence type="ECO:0000313" key="3">
    <source>
        <dbReference type="EMBL" id="KXH59439.1"/>
    </source>
</evidence>
<accession>A0A135UGB1</accession>
<dbReference type="InterPro" id="IPR027458">
    <property type="entry name" value="STE2_TM1-TM2_sf"/>
</dbReference>
<protein>
    <submittedName>
        <fullName evidence="3">Pheromone receptor</fullName>
    </submittedName>
</protein>
<dbReference type="Pfam" id="PF02116">
    <property type="entry name" value="STE2"/>
    <property type="match status" value="1"/>
</dbReference>
<dbReference type="GO" id="GO:0000750">
    <property type="term" value="P:pheromone-dependent signal transduction involved in conjugation with cellular fusion"/>
    <property type="evidence" value="ECO:0007669"/>
    <property type="project" value="TreeGrafter"/>
</dbReference>
<feature type="region of interest" description="Disordered" evidence="1">
    <location>
        <begin position="998"/>
        <end position="1020"/>
    </location>
</feature>
<feature type="region of interest" description="Disordered" evidence="1">
    <location>
        <begin position="823"/>
        <end position="896"/>
    </location>
</feature>